<dbReference type="AlphaFoldDB" id="A0A914ENK4"/>
<sequence>MVKDRLIEFQEKSKLSSKNRGKNDSVRLHIDEIIESFDLLEDNPAGIERFLEEIKNLNDMMERMEENMISISEFQDLILESPLDDLNLLKDYSALVDLFKTNLYSFNNTLKEFMNHEISLNKNDGKATFRIRKNQMMTTNKKFLDLMIKFNDDQASYLERSEQYKNFYLKISKYKILTLIQGAEN</sequence>
<accession>A0A914ENK4</accession>
<dbReference type="Gene3D" id="1.20.58.70">
    <property type="match status" value="1"/>
</dbReference>
<dbReference type="InterPro" id="IPR010989">
    <property type="entry name" value="SNARE"/>
</dbReference>
<protein>
    <submittedName>
        <fullName evidence="3">Syntaxin N-terminal domain-containing protein</fullName>
    </submittedName>
</protein>
<dbReference type="SUPFAM" id="SSF47661">
    <property type="entry name" value="t-snare proteins"/>
    <property type="match status" value="1"/>
</dbReference>
<evidence type="ECO:0000313" key="2">
    <source>
        <dbReference type="Proteomes" id="UP000887540"/>
    </source>
</evidence>
<proteinExistence type="predicted"/>
<dbReference type="WBParaSite" id="ACRNAN_scaffold979.g31270.t1">
    <property type="protein sequence ID" value="ACRNAN_scaffold979.g31270.t1"/>
    <property type="gene ID" value="ACRNAN_scaffold979.g31270"/>
</dbReference>
<evidence type="ECO:0000313" key="3">
    <source>
        <dbReference type="WBParaSite" id="ACRNAN_scaffold979.g31270.t1"/>
    </source>
</evidence>
<reference evidence="3" key="1">
    <citation type="submission" date="2022-11" db="UniProtKB">
        <authorList>
            <consortium name="WormBaseParasite"/>
        </authorList>
    </citation>
    <scope>IDENTIFICATION</scope>
</reference>
<dbReference type="GO" id="GO:0016020">
    <property type="term" value="C:membrane"/>
    <property type="evidence" value="ECO:0007669"/>
    <property type="project" value="InterPro"/>
</dbReference>
<name>A0A914ENK4_9BILA</name>
<dbReference type="GO" id="GO:0016192">
    <property type="term" value="P:vesicle-mediated transport"/>
    <property type="evidence" value="ECO:0007669"/>
    <property type="project" value="InterPro"/>
</dbReference>
<organism evidence="2 3">
    <name type="scientific">Acrobeloides nanus</name>
    <dbReference type="NCBI Taxonomy" id="290746"/>
    <lineage>
        <taxon>Eukaryota</taxon>
        <taxon>Metazoa</taxon>
        <taxon>Ecdysozoa</taxon>
        <taxon>Nematoda</taxon>
        <taxon>Chromadorea</taxon>
        <taxon>Rhabditida</taxon>
        <taxon>Tylenchina</taxon>
        <taxon>Cephalobomorpha</taxon>
        <taxon>Cephaloboidea</taxon>
        <taxon>Cephalobidae</taxon>
        <taxon>Acrobeloides</taxon>
    </lineage>
</organism>
<feature type="domain" description="Syntaxin N-terminal" evidence="1">
    <location>
        <begin position="47"/>
        <end position="159"/>
    </location>
</feature>
<keyword evidence="2" id="KW-1185">Reference proteome</keyword>
<dbReference type="Proteomes" id="UP000887540">
    <property type="component" value="Unplaced"/>
</dbReference>
<dbReference type="Pfam" id="PF00804">
    <property type="entry name" value="Syntaxin"/>
    <property type="match status" value="1"/>
</dbReference>
<evidence type="ECO:0000259" key="1">
    <source>
        <dbReference type="Pfam" id="PF00804"/>
    </source>
</evidence>
<dbReference type="InterPro" id="IPR006011">
    <property type="entry name" value="Syntaxin_N"/>
</dbReference>